<name>A0A928GI01_XYLRU</name>
<feature type="chain" id="PRO_5037657600" evidence="1">
    <location>
        <begin position="22"/>
        <end position="333"/>
    </location>
</feature>
<comment type="caution">
    <text evidence="3">The sequence shown here is derived from an EMBL/GenBank/DDBJ whole genome shotgun (WGS) entry which is preliminary data.</text>
</comment>
<evidence type="ECO:0000259" key="2">
    <source>
        <dbReference type="Pfam" id="PF14534"/>
    </source>
</evidence>
<evidence type="ECO:0000313" key="4">
    <source>
        <dbReference type="Proteomes" id="UP000763088"/>
    </source>
</evidence>
<proteinExistence type="predicted"/>
<evidence type="ECO:0000256" key="1">
    <source>
        <dbReference type="SAM" id="SignalP"/>
    </source>
</evidence>
<organism evidence="3 4">
    <name type="scientific">Xylanibacter ruminicola</name>
    <name type="common">Prevotella ruminicola</name>
    <dbReference type="NCBI Taxonomy" id="839"/>
    <lineage>
        <taxon>Bacteria</taxon>
        <taxon>Pseudomonadati</taxon>
        <taxon>Bacteroidota</taxon>
        <taxon>Bacteroidia</taxon>
        <taxon>Bacteroidales</taxon>
        <taxon>Prevotellaceae</taxon>
        <taxon>Xylanibacter</taxon>
    </lineage>
</organism>
<accession>A0A928GI01</accession>
<dbReference type="Pfam" id="PF14534">
    <property type="entry name" value="DUF4440"/>
    <property type="match status" value="1"/>
</dbReference>
<dbReference type="AlphaFoldDB" id="A0A928GI01"/>
<dbReference type="Proteomes" id="UP000763088">
    <property type="component" value="Unassembled WGS sequence"/>
</dbReference>
<dbReference type="InterPro" id="IPR032710">
    <property type="entry name" value="NTF2-like_dom_sf"/>
</dbReference>
<dbReference type="InterPro" id="IPR027843">
    <property type="entry name" value="DUF4440"/>
</dbReference>
<sequence length="333" mass="38908">MIMKKTIFVVLAMLYAFTLSAQDIHGFVTKQMQTYPKSRLLDLYKSCFQDYMGAEHLVSDRQRVKAYLDDELNTTSIDDLMPWNYEPCGIDSNYYRVSIRMIKESVISEDLLLDAFIRSANSKKRPTVDSWRDRWHVIIGTIDKMRLELPYYQQDKAFIDSILSVGRYAISHSPEYREAYHPHYRIVERGIFERELKPLIEHKYLQNKNNDMDDKKQIEQLYKQMYQAMIAKDIATLNTILAEGSVLIHMTGTKQPKKQYLHEIENGTLNYYSVEDDEISITVNGTTAEMTGRSRVNAAVYGGGRHTWRLQMKSKLAKNDGRWQFVESKASTY</sequence>
<protein>
    <submittedName>
        <fullName evidence="3">Nuclear transport factor 2 family protein</fullName>
    </submittedName>
</protein>
<reference evidence="3" key="1">
    <citation type="submission" date="2019-04" db="EMBL/GenBank/DDBJ databases">
        <title>Evolution of Biomass-Degrading Anaerobic Consortia Revealed by Metagenomics.</title>
        <authorList>
            <person name="Peng X."/>
        </authorList>
    </citation>
    <scope>NUCLEOTIDE SEQUENCE</scope>
    <source>
        <strain evidence="3">SIG141</strain>
    </source>
</reference>
<gene>
    <name evidence="3" type="ORF">E7102_09805</name>
</gene>
<dbReference type="EMBL" id="SUYD01000011">
    <property type="protein sequence ID" value="MBE6266749.1"/>
    <property type="molecule type" value="Genomic_DNA"/>
</dbReference>
<evidence type="ECO:0000313" key="3">
    <source>
        <dbReference type="EMBL" id="MBE6266749.1"/>
    </source>
</evidence>
<dbReference type="Gene3D" id="3.10.450.50">
    <property type="match status" value="1"/>
</dbReference>
<dbReference type="SUPFAM" id="SSF54427">
    <property type="entry name" value="NTF2-like"/>
    <property type="match status" value="1"/>
</dbReference>
<feature type="signal peptide" evidence="1">
    <location>
        <begin position="1"/>
        <end position="21"/>
    </location>
</feature>
<keyword evidence="1" id="KW-0732">Signal</keyword>
<feature type="domain" description="DUF4440" evidence="2">
    <location>
        <begin position="218"/>
        <end position="324"/>
    </location>
</feature>